<name>A0A840DN60_9BACL</name>
<dbReference type="Pfam" id="PF13027">
    <property type="entry name" value="DUF3888"/>
    <property type="match status" value="1"/>
</dbReference>
<dbReference type="InterPro" id="IPR024984">
    <property type="entry name" value="DUF3888"/>
</dbReference>
<keyword evidence="2" id="KW-1185">Reference proteome</keyword>
<sequence>MNRKFIGVMSLFLIILFGMYGVGTKIVAKSKIYETESTTTLVNKNDLEDLSIYFLTPCITKAVQDYYGKPSEIQWWKPKILEIKNLELGSHYKFLLKIRVETFKGAHNPPYGIDIITLEIDFDKIRIIDYKHIEEKIKNKHKVLPLLFFLNNGLTNQRGTAELIQLLSPCPSSTVTRQINRLSVLDAEVLRGD</sequence>
<proteinExistence type="predicted"/>
<protein>
    <submittedName>
        <fullName evidence="1">Uncharacterized protein</fullName>
    </submittedName>
</protein>
<reference evidence="1 2" key="1">
    <citation type="submission" date="2020-08" db="EMBL/GenBank/DDBJ databases">
        <title>Genomic Encyclopedia of Type Strains, Phase IV (KMG-IV): sequencing the most valuable type-strain genomes for metagenomic binning, comparative biology and taxonomic classification.</title>
        <authorList>
            <person name="Goeker M."/>
        </authorList>
    </citation>
    <scope>NUCLEOTIDE SEQUENCE [LARGE SCALE GENOMIC DNA]</scope>
    <source>
        <strain evidence="1 2">DSM 17075</strain>
    </source>
</reference>
<comment type="caution">
    <text evidence="1">The sequence shown here is derived from an EMBL/GenBank/DDBJ whole genome shotgun (WGS) entry which is preliminary data.</text>
</comment>
<evidence type="ECO:0000313" key="2">
    <source>
        <dbReference type="Proteomes" id="UP000559598"/>
    </source>
</evidence>
<dbReference type="AlphaFoldDB" id="A0A840DN60"/>
<organism evidence="1 2">
    <name type="scientific">Anoxybacteroides voinovskiense</name>
    <dbReference type="NCBI Taxonomy" id="230470"/>
    <lineage>
        <taxon>Bacteria</taxon>
        <taxon>Bacillati</taxon>
        <taxon>Bacillota</taxon>
        <taxon>Bacilli</taxon>
        <taxon>Bacillales</taxon>
        <taxon>Anoxybacillaceae</taxon>
        <taxon>Anoxybacteroides</taxon>
    </lineage>
</organism>
<evidence type="ECO:0000313" key="1">
    <source>
        <dbReference type="EMBL" id="MBB4072932.1"/>
    </source>
</evidence>
<dbReference type="EMBL" id="JACIDE010000004">
    <property type="protein sequence ID" value="MBB4072932.1"/>
    <property type="molecule type" value="Genomic_DNA"/>
</dbReference>
<gene>
    <name evidence="1" type="ORF">GGR02_000693</name>
</gene>
<accession>A0A840DN60</accession>
<dbReference type="RefSeq" id="WP_229706085.1">
    <property type="nucleotide sequence ID" value="NZ_BMNP01000003.1"/>
</dbReference>
<dbReference type="Proteomes" id="UP000559598">
    <property type="component" value="Unassembled WGS sequence"/>
</dbReference>